<dbReference type="InterPro" id="IPR010069">
    <property type="entry name" value="CdiA_FHA1_rpt"/>
</dbReference>
<accession>A0A550J3S3</accession>
<reference evidence="1 2" key="1">
    <citation type="submission" date="2019-07" db="EMBL/GenBank/DDBJ databases">
        <title>Insights of Desulfuromonas acetexigens electromicrobiology.</title>
        <authorList>
            <person name="Katuri K."/>
            <person name="Sapireddy V."/>
            <person name="Shaw D.R."/>
            <person name="Saikaly P."/>
        </authorList>
    </citation>
    <scope>NUCLEOTIDE SEQUENCE [LARGE SCALE GENOMIC DNA]</scope>
    <source>
        <strain evidence="1 2">2873</strain>
    </source>
</reference>
<dbReference type="NCBIfam" id="TIGR01731">
    <property type="entry name" value="fil_hemag_20aa"/>
    <property type="match status" value="1"/>
</dbReference>
<gene>
    <name evidence="1" type="ORF">FL622_16725</name>
</gene>
<dbReference type="EMBL" id="VJVV01000020">
    <property type="protein sequence ID" value="TRO77877.1"/>
    <property type="molecule type" value="Genomic_DNA"/>
</dbReference>
<evidence type="ECO:0000313" key="1">
    <source>
        <dbReference type="EMBL" id="TRO77877.1"/>
    </source>
</evidence>
<comment type="caution">
    <text evidence="1">The sequence shown here is derived from an EMBL/GenBank/DDBJ whole genome shotgun (WGS) entry which is preliminary data.</text>
</comment>
<proteinExistence type="predicted"/>
<organism evidence="1 2">
    <name type="scientific">Trichloromonas acetexigens</name>
    <dbReference type="NCBI Taxonomy" id="38815"/>
    <lineage>
        <taxon>Bacteria</taxon>
        <taxon>Pseudomonadati</taxon>
        <taxon>Thermodesulfobacteriota</taxon>
        <taxon>Desulfuromonadia</taxon>
        <taxon>Desulfuromonadales</taxon>
        <taxon>Trichloromonadaceae</taxon>
        <taxon>Trichloromonas</taxon>
    </lineage>
</organism>
<protein>
    <submittedName>
        <fullName evidence="1">Uncharacterized protein</fullName>
    </submittedName>
</protein>
<keyword evidence="2" id="KW-1185">Reference proteome</keyword>
<dbReference type="Proteomes" id="UP000317155">
    <property type="component" value="Unassembled WGS sequence"/>
</dbReference>
<sequence length="45" mass="4869">MGCMALAPFFPAGFFAAYLANSPGQGDLDLRASTLDNDDGKRRCW</sequence>
<evidence type="ECO:0000313" key="2">
    <source>
        <dbReference type="Proteomes" id="UP000317155"/>
    </source>
</evidence>
<name>A0A550J3S3_9BACT</name>
<dbReference type="AlphaFoldDB" id="A0A550J3S3"/>